<organism evidence="1 2">
    <name type="scientific">Comamonas nitrativorans</name>
    <dbReference type="NCBI Taxonomy" id="108437"/>
    <lineage>
        <taxon>Bacteria</taxon>
        <taxon>Pseudomonadati</taxon>
        <taxon>Pseudomonadota</taxon>
        <taxon>Betaproteobacteria</taxon>
        <taxon>Burkholderiales</taxon>
        <taxon>Comamonadaceae</taxon>
        <taxon>Comamonas</taxon>
    </lineage>
</organism>
<sequence length="653" mass="74064">MDITQLVCLSNFFSSYRAAPESFFAFVQEPIRQGCGIDPGWLPTAKKPSALLPGFNLQKFRTLAGWSTMHATHFWMQTWHTAPASAVDYLFAYVPQGTLILSYDMPPWLAQACEQRGFDWLDMRPSPLAFGRDLYVALHASNAVLQQHLVRWSVSDEELRLEAALLAANLHAHRLDIEEGFHYKFNLDGCLVFVGQHPEDAALLSPDGHSLRCTDFSEQLRELAKGKTMLHLLDRRNLGRAALAPHISDLWTHVKRECETLKKIVNAPVQICQQNIYQILSSDDDVQLVGISAPALQEAAWFDKPAHELFRPRTPLATMHASPDAGERKYVQVHFTDVLKPAFWHAVLTPDAPYPKLPALPELERNQARTGLNNWGDYEKVMTWERPLHTASFERSGGGLLRKRIEKLEQSQNSVATASSMDDAAMQAKIRTLKDTKKGLTAYVLGNGPSLNELNAVALLKEESFWCNQAYELERQNISFTPKYYFVGSPTGFQEFGHQMMAVKAEKKFFRDEVYRLAQARFPQSFPDQNVIKYGGPPRPLMFEEGEHFSADPSLFVNAGATILVEAIQFAFYMGYERVYVGGVDLDYSSTPYFFGGQSLDYVPRDAWSENMRQSFIVAKHYFEKHGRILAKITKSPNLPLNYVKIQEMWAKP</sequence>
<comment type="caution">
    <text evidence="1">The sequence shown here is derived from an EMBL/GenBank/DDBJ whole genome shotgun (WGS) entry which is preliminary data.</text>
</comment>
<name>A0ABV9GZ83_9BURK</name>
<accession>A0ABV9GZ83</accession>
<gene>
    <name evidence="1" type="ORF">ACFO3A_08535</name>
</gene>
<reference evidence="2" key="1">
    <citation type="journal article" date="2019" name="Int. J. Syst. Evol. Microbiol.">
        <title>The Global Catalogue of Microorganisms (GCM) 10K type strain sequencing project: providing services to taxonomists for standard genome sequencing and annotation.</title>
        <authorList>
            <consortium name="The Broad Institute Genomics Platform"/>
            <consortium name="The Broad Institute Genome Sequencing Center for Infectious Disease"/>
            <person name="Wu L."/>
            <person name="Ma J."/>
        </authorList>
    </citation>
    <scope>NUCLEOTIDE SEQUENCE [LARGE SCALE GENOMIC DNA]</scope>
    <source>
        <strain evidence="2">JCM 11650</strain>
    </source>
</reference>
<evidence type="ECO:0000313" key="2">
    <source>
        <dbReference type="Proteomes" id="UP001595967"/>
    </source>
</evidence>
<proteinExistence type="predicted"/>
<evidence type="ECO:0008006" key="3">
    <source>
        <dbReference type="Google" id="ProtNLM"/>
    </source>
</evidence>
<protein>
    <recommendedName>
        <fullName evidence="3">DUF115 domain-containing protein</fullName>
    </recommendedName>
</protein>
<keyword evidence="2" id="KW-1185">Reference proteome</keyword>
<evidence type="ECO:0000313" key="1">
    <source>
        <dbReference type="EMBL" id="MFC4622261.1"/>
    </source>
</evidence>
<dbReference type="InterPro" id="IPR036715">
    <property type="entry name" value="A-2_3-sialylTrfase_sf"/>
</dbReference>
<dbReference type="Gene3D" id="3.90.1480.10">
    <property type="entry name" value="Alpha-2,3-sialyltransferase"/>
    <property type="match status" value="1"/>
</dbReference>
<dbReference type="SUPFAM" id="SSF102414">
    <property type="entry name" value="Alpha-2,3/8-sialyltransferase CstII"/>
    <property type="match status" value="1"/>
</dbReference>
<dbReference type="EMBL" id="JBHSEW010000006">
    <property type="protein sequence ID" value="MFC4622261.1"/>
    <property type="molecule type" value="Genomic_DNA"/>
</dbReference>
<dbReference type="Proteomes" id="UP001595967">
    <property type="component" value="Unassembled WGS sequence"/>
</dbReference>